<evidence type="ECO:0008006" key="5">
    <source>
        <dbReference type="Google" id="ProtNLM"/>
    </source>
</evidence>
<name>A0A835YRJ5_9STRA</name>
<evidence type="ECO:0000256" key="2">
    <source>
        <dbReference type="SAM" id="SignalP"/>
    </source>
</evidence>
<dbReference type="EMBL" id="JAFCMP010000412">
    <property type="protein sequence ID" value="KAG5180105.1"/>
    <property type="molecule type" value="Genomic_DNA"/>
</dbReference>
<proteinExistence type="predicted"/>
<gene>
    <name evidence="3" type="ORF">JKP88DRAFT_187472</name>
</gene>
<keyword evidence="2" id="KW-0732">Signal</keyword>
<reference evidence="3" key="1">
    <citation type="submission" date="2021-02" db="EMBL/GenBank/DDBJ databases">
        <title>First Annotated Genome of the Yellow-green Alga Tribonema minus.</title>
        <authorList>
            <person name="Mahan K.M."/>
        </authorList>
    </citation>
    <scope>NUCLEOTIDE SEQUENCE</scope>
    <source>
        <strain evidence="3">UTEX B ZZ1240</strain>
    </source>
</reference>
<organism evidence="3 4">
    <name type="scientific">Tribonema minus</name>
    <dbReference type="NCBI Taxonomy" id="303371"/>
    <lineage>
        <taxon>Eukaryota</taxon>
        <taxon>Sar</taxon>
        <taxon>Stramenopiles</taxon>
        <taxon>Ochrophyta</taxon>
        <taxon>PX clade</taxon>
        <taxon>Xanthophyceae</taxon>
        <taxon>Tribonematales</taxon>
        <taxon>Tribonemataceae</taxon>
        <taxon>Tribonema</taxon>
    </lineage>
</organism>
<dbReference type="AlphaFoldDB" id="A0A835YRJ5"/>
<keyword evidence="1" id="KW-1133">Transmembrane helix</keyword>
<comment type="caution">
    <text evidence="3">The sequence shown here is derived from an EMBL/GenBank/DDBJ whole genome shotgun (WGS) entry which is preliminary data.</text>
</comment>
<evidence type="ECO:0000256" key="1">
    <source>
        <dbReference type="SAM" id="Phobius"/>
    </source>
</evidence>
<dbReference type="PROSITE" id="PS51257">
    <property type="entry name" value="PROKAR_LIPOPROTEIN"/>
    <property type="match status" value="1"/>
</dbReference>
<feature type="transmembrane region" description="Helical" evidence="1">
    <location>
        <begin position="145"/>
        <end position="166"/>
    </location>
</feature>
<evidence type="ECO:0000313" key="4">
    <source>
        <dbReference type="Proteomes" id="UP000664859"/>
    </source>
</evidence>
<dbReference type="Proteomes" id="UP000664859">
    <property type="component" value="Unassembled WGS sequence"/>
</dbReference>
<feature type="chain" id="PRO_5032898113" description="Transmembrane protein" evidence="2">
    <location>
        <begin position="23"/>
        <end position="192"/>
    </location>
</feature>
<protein>
    <recommendedName>
        <fullName evidence="5">Transmembrane protein</fullName>
    </recommendedName>
</protein>
<sequence>MYTSRWLVGACAAAACLARASGFISPQPLAAIQRHCSSVALAQGQEQRKRWSLHSTKPGQDQMDLDAQSQFVDIAGAKEMSLDEQIEAMRREVAEQAGEAAKEEEVVVPGGEELTDEDLDESDFPLPQGFVDEGKKILWPGSRRLLQLSVITLTAQVLFFFWIMAINDVSHNIPTLADNFTGLFGFLKSRQG</sequence>
<feature type="signal peptide" evidence="2">
    <location>
        <begin position="1"/>
        <end position="22"/>
    </location>
</feature>
<keyword evidence="1" id="KW-0812">Transmembrane</keyword>
<accession>A0A835YRJ5</accession>
<keyword evidence="4" id="KW-1185">Reference proteome</keyword>
<evidence type="ECO:0000313" key="3">
    <source>
        <dbReference type="EMBL" id="KAG5180105.1"/>
    </source>
</evidence>
<keyword evidence="1" id="KW-0472">Membrane</keyword>